<dbReference type="Gene3D" id="3.40.50.300">
    <property type="entry name" value="P-loop containing nucleotide triphosphate hydrolases"/>
    <property type="match status" value="1"/>
</dbReference>
<keyword evidence="1 3" id="KW-0547">Nucleotide-binding</keyword>
<feature type="domain" description="Tr-type G" evidence="5">
    <location>
        <begin position="32"/>
        <end position="240"/>
    </location>
</feature>
<dbReference type="InterPro" id="IPR005225">
    <property type="entry name" value="Small_GTP-bd"/>
</dbReference>
<feature type="region of interest" description="Disordered" evidence="4">
    <location>
        <begin position="1"/>
        <end position="32"/>
    </location>
</feature>
<dbReference type="FunFam" id="3.30.70.870:FF:000003">
    <property type="entry name" value="GTP-binding protein TypA"/>
    <property type="match status" value="1"/>
</dbReference>
<dbReference type="PANTHER" id="PTHR42908">
    <property type="entry name" value="TRANSLATION ELONGATION FACTOR-RELATED"/>
    <property type="match status" value="1"/>
</dbReference>
<dbReference type="PROSITE" id="PS51722">
    <property type="entry name" value="G_TR_2"/>
    <property type="match status" value="1"/>
</dbReference>
<dbReference type="EC" id="3.6.5.-" evidence="3"/>
<feature type="binding site" evidence="3">
    <location>
        <begin position="157"/>
        <end position="160"/>
    </location>
    <ligand>
        <name>GTP</name>
        <dbReference type="ChEBI" id="CHEBI:37565"/>
    </ligand>
</feature>
<dbReference type="Gene3D" id="2.40.30.10">
    <property type="entry name" value="Translation factors"/>
    <property type="match status" value="1"/>
</dbReference>
<evidence type="ECO:0000256" key="4">
    <source>
        <dbReference type="SAM" id="MobiDB-lite"/>
    </source>
</evidence>
<sequence length="655" mass="70494">MTIPRSASALGTASHIDSDAVPDARPGTPGRPELRNVAIVAHVDHGKTTLVDAMLRQSGAFGERNEPVDRIMDSGDLEREKGITILAKHTAVAWQGYTINVVDTPGHADFGGEVERGLSMVDGVVLLVDASEGPLPQTRFVLRKTLAAGLPVMLVVNKTDRGDARISEVVDESLELLLELADELEIDESATAHLLDLPVVYASGRAGKASRLRPADGELPDSDDLTPLFETLLDVVPPPADDPGAPLQMHVTNLDASSFLGRIALCRIRGGVLRRGQQVAWCREDGSTPRVKITELMMTEALTRVPADEAHAGDLVAVAGIADVTIGDTLADPDHPVALPRIDVDEPAISMTIGTNTSPLAGRDPVPGKKLTARLVKNRLDAELIGNVSVRVLPTERPDTWEVQGRGELALAVLVETMRREGFELTVGKPQVVTRTIDGKLHEPFEQLSVDVPDDSLGAVTQLLAGRKGEMGDMIHGEGRVRMEFRIPSRGLIGFRTEFMTVTRGAGIASHVFDGYAPWVGEIRTRNKGSLIADRSGPVTAYAVDQLADRGTLFVGPTTVVYSGMVVGEYTRAEDLEVNICREKKLTNIRSSTADELVKLTPPTVLSLEQSLEFCAPDECVEITPQNIRIRKVELDPNARARARSRAKAAANAAK</sequence>
<evidence type="ECO:0000256" key="3">
    <source>
        <dbReference type="HAMAP-Rule" id="MF_00849"/>
    </source>
</evidence>
<comment type="subcellular location">
    <subcellularLocation>
        <location evidence="3">Cytoplasm</location>
    </subcellularLocation>
    <text evidence="3">Binds to ribosomes.</text>
</comment>
<dbReference type="GO" id="GO:0005525">
    <property type="term" value="F:GTP binding"/>
    <property type="evidence" value="ECO:0007669"/>
    <property type="project" value="UniProtKB-UniRule"/>
</dbReference>
<dbReference type="NCBIfam" id="TIGR01394">
    <property type="entry name" value="TypA_BipA"/>
    <property type="match status" value="1"/>
</dbReference>
<keyword evidence="3" id="KW-0694">RNA-binding</keyword>
<dbReference type="InterPro" id="IPR048876">
    <property type="entry name" value="BipA_C"/>
</dbReference>
<dbReference type="SUPFAM" id="SSF52540">
    <property type="entry name" value="P-loop containing nucleoside triphosphate hydrolases"/>
    <property type="match status" value="1"/>
</dbReference>
<keyword evidence="3" id="KW-0699">rRNA-binding</keyword>
<dbReference type="InterPro" id="IPR004161">
    <property type="entry name" value="EFTu-like_2"/>
</dbReference>
<accession>A0A1I4V3Z2</accession>
<evidence type="ECO:0000313" key="7">
    <source>
        <dbReference type="Proteomes" id="UP000199614"/>
    </source>
</evidence>
<name>A0A1I4V3Z2_PSUAM</name>
<dbReference type="InterPro" id="IPR035651">
    <property type="entry name" value="BipA_V"/>
</dbReference>
<dbReference type="SUPFAM" id="SSF50447">
    <property type="entry name" value="Translation proteins"/>
    <property type="match status" value="1"/>
</dbReference>
<comment type="catalytic activity">
    <reaction evidence="3">
        <text>GTP + H2O = GDP + phosphate + H(+)</text>
        <dbReference type="Rhea" id="RHEA:19669"/>
        <dbReference type="ChEBI" id="CHEBI:15377"/>
        <dbReference type="ChEBI" id="CHEBI:15378"/>
        <dbReference type="ChEBI" id="CHEBI:37565"/>
        <dbReference type="ChEBI" id="CHEBI:43474"/>
        <dbReference type="ChEBI" id="CHEBI:58189"/>
    </reaction>
</comment>
<keyword evidence="3" id="KW-0963">Cytoplasm</keyword>
<dbReference type="FunFam" id="3.30.70.240:FF:000002">
    <property type="entry name" value="GTP-binding protein TypA"/>
    <property type="match status" value="1"/>
</dbReference>
<dbReference type="Proteomes" id="UP000199614">
    <property type="component" value="Unassembled WGS sequence"/>
</dbReference>
<dbReference type="InterPro" id="IPR027417">
    <property type="entry name" value="P-loop_NTPase"/>
</dbReference>
<keyword evidence="3" id="KW-0690">Ribosome biogenesis</keyword>
<keyword evidence="3" id="KW-0820">tRNA-binding</keyword>
<dbReference type="InterPro" id="IPR000795">
    <property type="entry name" value="T_Tr_GTP-bd_dom"/>
</dbReference>
<gene>
    <name evidence="3" type="primary">bipA</name>
    <name evidence="6" type="ORF">SAMN05216207_1005160</name>
</gene>
<proteinExistence type="inferred from homology"/>
<dbReference type="SUPFAM" id="SSF54980">
    <property type="entry name" value="EF-G C-terminal domain-like"/>
    <property type="match status" value="2"/>
</dbReference>
<dbReference type="Gene3D" id="3.30.70.870">
    <property type="entry name" value="Elongation Factor G (Translational Gtpase), domain 3"/>
    <property type="match status" value="1"/>
</dbReference>
<dbReference type="Pfam" id="PF21018">
    <property type="entry name" value="BipA_C"/>
    <property type="match status" value="1"/>
</dbReference>
<dbReference type="STRING" id="260086.SAMN05216207_1005160"/>
<dbReference type="CDD" id="cd01891">
    <property type="entry name" value="TypA_BipA"/>
    <property type="match status" value="1"/>
</dbReference>
<dbReference type="SMART" id="SM00838">
    <property type="entry name" value="EFG_C"/>
    <property type="match status" value="1"/>
</dbReference>
<keyword evidence="2 3" id="KW-0342">GTP-binding</keyword>
<evidence type="ECO:0000256" key="2">
    <source>
        <dbReference type="ARBA" id="ARBA00023134"/>
    </source>
</evidence>
<dbReference type="HAMAP" id="MF_00849">
    <property type="entry name" value="BipA"/>
    <property type="match status" value="1"/>
</dbReference>
<dbReference type="InterPro" id="IPR042116">
    <property type="entry name" value="TypA/BipA_C"/>
</dbReference>
<dbReference type="Gene3D" id="2.40.50.250">
    <property type="entry name" value="bipa protein"/>
    <property type="match status" value="1"/>
</dbReference>
<dbReference type="FunFam" id="2.40.50.250:FF:000001">
    <property type="entry name" value="GTP-binding protein TypA"/>
    <property type="match status" value="1"/>
</dbReference>
<dbReference type="GO" id="GO:1990904">
    <property type="term" value="C:ribonucleoprotein complex"/>
    <property type="evidence" value="ECO:0007669"/>
    <property type="project" value="TreeGrafter"/>
</dbReference>
<dbReference type="GO" id="GO:0003924">
    <property type="term" value="F:GTPase activity"/>
    <property type="evidence" value="ECO:0007669"/>
    <property type="project" value="UniProtKB-UniRule"/>
</dbReference>
<dbReference type="Pfam" id="PF00679">
    <property type="entry name" value="EFG_C"/>
    <property type="match status" value="1"/>
</dbReference>
<dbReference type="InterPro" id="IPR031157">
    <property type="entry name" value="G_TR_CS"/>
</dbReference>
<comment type="function">
    <text evidence="3">A 50S ribosomal subunit assembly protein with GTPase activity, required for 50S subunit assembly at low temperatures, may also play a role in translation. Binds GTP and analogs. Binds the 70S ribosome between the 30S and 50S subunits, in a similar position as ribosome-bound EF-G; it contacts a number of ribosomal proteins, both rRNAs and the A-site tRNA.</text>
</comment>
<dbReference type="PROSITE" id="PS00301">
    <property type="entry name" value="G_TR_1"/>
    <property type="match status" value="1"/>
</dbReference>
<dbReference type="Pfam" id="PF03144">
    <property type="entry name" value="GTP_EFTU_D2"/>
    <property type="match status" value="1"/>
</dbReference>
<dbReference type="Pfam" id="PF00009">
    <property type="entry name" value="GTP_EFTU"/>
    <property type="match status" value="1"/>
</dbReference>
<evidence type="ECO:0000313" key="6">
    <source>
        <dbReference type="EMBL" id="SFM95892.1"/>
    </source>
</evidence>
<keyword evidence="3" id="KW-0378">Hydrolase</keyword>
<reference evidence="6 7" key="1">
    <citation type="submission" date="2016-10" db="EMBL/GenBank/DDBJ databases">
        <authorList>
            <person name="de Groot N.N."/>
        </authorList>
    </citation>
    <scope>NUCLEOTIDE SEQUENCE [LARGE SCALE GENOMIC DNA]</scope>
    <source>
        <strain evidence="6 7">CGMCC 4.1877</strain>
    </source>
</reference>
<dbReference type="InterPro" id="IPR035647">
    <property type="entry name" value="EFG_III/V"/>
</dbReference>
<organism evidence="6 7">
    <name type="scientific">Pseudonocardia ammonioxydans</name>
    <dbReference type="NCBI Taxonomy" id="260086"/>
    <lineage>
        <taxon>Bacteria</taxon>
        <taxon>Bacillati</taxon>
        <taxon>Actinomycetota</taxon>
        <taxon>Actinomycetes</taxon>
        <taxon>Pseudonocardiales</taxon>
        <taxon>Pseudonocardiaceae</taxon>
        <taxon>Pseudonocardia</taxon>
    </lineage>
</organism>
<dbReference type="CDD" id="cd03691">
    <property type="entry name" value="BipA_TypA_II"/>
    <property type="match status" value="1"/>
</dbReference>
<dbReference type="InterPro" id="IPR047042">
    <property type="entry name" value="BipA_II"/>
</dbReference>
<feature type="binding site" evidence="3">
    <location>
        <begin position="44"/>
        <end position="49"/>
    </location>
    <ligand>
        <name>GTP</name>
        <dbReference type="ChEBI" id="CHEBI:37565"/>
    </ligand>
</feature>
<dbReference type="AlphaFoldDB" id="A0A1I4V3Z2"/>
<dbReference type="PRINTS" id="PR00315">
    <property type="entry name" value="ELONGATNFCT"/>
</dbReference>
<dbReference type="EMBL" id="FOUY01000005">
    <property type="protein sequence ID" value="SFM95892.1"/>
    <property type="molecule type" value="Genomic_DNA"/>
</dbReference>
<dbReference type="CDD" id="cd03710">
    <property type="entry name" value="BipA_TypA_C"/>
    <property type="match status" value="1"/>
</dbReference>
<dbReference type="InterPro" id="IPR000640">
    <property type="entry name" value="EFG_V-like"/>
</dbReference>
<evidence type="ECO:0000256" key="1">
    <source>
        <dbReference type="ARBA" id="ARBA00022741"/>
    </source>
</evidence>
<dbReference type="GO" id="GO:0000027">
    <property type="term" value="P:ribosomal large subunit assembly"/>
    <property type="evidence" value="ECO:0007669"/>
    <property type="project" value="UniProtKB-UniRule"/>
</dbReference>
<dbReference type="NCBIfam" id="TIGR00231">
    <property type="entry name" value="small_GTP"/>
    <property type="match status" value="1"/>
</dbReference>
<comment type="subunit">
    <text evidence="3">Monomer.</text>
</comment>
<dbReference type="GO" id="GO:0000049">
    <property type="term" value="F:tRNA binding"/>
    <property type="evidence" value="ECO:0007669"/>
    <property type="project" value="UniProtKB-KW"/>
</dbReference>
<dbReference type="PANTHER" id="PTHR42908:SF8">
    <property type="entry name" value="TR-TYPE G DOMAIN-CONTAINING PROTEIN"/>
    <property type="match status" value="1"/>
</dbReference>
<protein>
    <recommendedName>
        <fullName evidence="3">Large ribosomal subunit assembly factor BipA</fullName>
        <ecNumber evidence="3">3.6.5.-</ecNumber>
    </recommendedName>
    <alternativeName>
        <fullName evidence="3">GTP-binding protein BipA</fullName>
    </alternativeName>
</protein>
<dbReference type="Gene3D" id="3.30.70.240">
    <property type="match status" value="1"/>
</dbReference>
<dbReference type="GO" id="GO:0005829">
    <property type="term" value="C:cytosol"/>
    <property type="evidence" value="ECO:0007669"/>
    <property type="project" value="TreeGrafter"/>
</dbReference>
<dbReference type="GO" id="GO:0043022">
    <property type="term" value="F:ribosome binding"/>
    <property type="evidence" value="ECO:0007669"/>
    <property type="project" value="UniProtKB-UniRule"/>
</dbReference>
<dbReference type="InterPro" id="IPR009000">
    <property type="entry name" value="Transl_B-barrel_sf"/>
</dbReference>
<comment type="similarity">
    <text evidence="3">Belongs to the TRAFAC class translation factor GTPase superfamily. Classic translation factor GTPase family. BipA subfamily.</text>
</comment>
<dbReference type="InterPro" id="IPR047041">
    <property type="entry name" value="BipA_GTP-bd_dom"/>
</dbReference>
<dbReference type="InterPro" id="IPR006298">
    <property type="entry name" value="BipA"/>
</dbReference>
<evidence type="ECO:0000259" key="5">
    <source>
        <dbReference type="PROSITE" id="PS51722"/>
    </source>
</evidence>
<keyword evidence="7" id="KW-1185">Reference proteome</keyword>
<dbReference type="GO" id="GO:0019843">
    <property type="term" value="F:rRNA binding"/>
    <property type="evidence" value="ECO:0007669"/>
    <property type="project" value="UniProtKB-KW"/>
</dbReference>